<gene>
    <name evidence="2" type="ORF">E6H04_08140</name>
</gene>
<feature type="chain" id="PRO_5021951345" evidence="1">
    <location>
        <begin position="31"/>
        <end position="111"/>
    </location>
</feature>
<keyword evidence="1" id="KW-0732">Signal</keyword>
<evidence type="ECO:0000313" key="2">
    <source>
        <dbReference type="EMBL" id="TMI80723.1"/>
    </source>
</evidence>
<evidence type="ECO:0000256" key="1">
    <source>
        <dbReference type="SAM" id="SignalP"/>
    </source>
</evidence>
<dbReference type="AlphaFoldDB" id="A0A537JB34"/>
<sequence length="111" mass="12070">MAVKLNRMKVAMVMLVGLLFLAGPMTPRHAVAQAPAVDKLLSVASAAHDRATKAYSDMMTKVNSMMSLPDMDDKDKSIVATVQQVADTLKIVLDANKATLDALKELRQMQK</sequence>
<protein>
    <submittedName>
        <fullName evidence="2">Uncharacterized protein</fullName>
    </submittedName>
</protein>
<accession>A0A537JB34</accession>
<organism evidence="2 3">
    <name type="scientific">Candidatus Segetimicrobium genomatis</name>
    <dbReference type="NCBI Taxonomy" id="2569760"/>
    <lineage>
        <taxon>Bacteria</taxon>
        <taxon>Bacillati</taxon>
        <taxon>Candidatus Sysuimicrobiota</taxon>
        <taxon>Candidatus Sysuimicrobiia</taxon>
        <taxon>Candidatus Sysuimicrobiales</taxon>
        <taxon>Candidatus Segetimicrobiaceae</taxon>
        <taxon>Candidatus Segetimicrobium</taxon>
    </lineage>
</organism>
<name>A0A537JB34_9BACT</name>
<dbReference type="EMBL" id="VBAO01000202">
    <property type="protein sequence ID" value="TMI80723.1"/>
    <property type="molecule type" value="Genomic_DNA"/>
</dbReference>
<evidence type="ECO:0000313" key="3">
    <source>
        <dbReference type="Proteomes" id="UP000320048"/>
    </source>
</evidence>
<dbReference type="Proteomes" id="UP000320048">
    <property type="component" value="Unassembled WGS sequence"/>
</dbReference>
<comment type="caution">
    <text evidence="2">The sequence shown here is derived from an EMBL/GenBank/DDBJ whole genome shotgun (WGS) entry which is preliminary data.</text>
</comment>
<proteinExistence type="predicted"/>
<feature type="signal peptide" evidence="1">
    <location>
        <begin position="1"/>
        <end position="30"/>
    </location>
</feature>
<reference evidence="2 3" key="1">
    <citation type="journal article" date="2019" name="Nat. Microbiol.">
        <title>Mediterranean grassland soil C-N compound turnover is dependent on rainfall and depth, and is mediated by genomically divergent microorganisms.</title>
        <authorList>
            <person name="Diamond S."/>
            <person name="Andeer P.F."/>
            <person name="Li Z."/>
            <person name="Crits-Christoph A."/>
            <person name="Burstein D."/>
            <person name="Anantharaman K."/>
            <person name="Lane K.R."/>
            <person name="Thomas B.C."/>
            <person name="Pan C."/>
            <person name="Northen T.R."/>
            <person name="Banfield J.F."/>
        </authorList>
    </citation>
    <scope>NUCLEOTIDE SEQUENCE [LARGE SCALE GENOMIC DNA]</scope>
    <source>
        <strain evidence="2">NP_7</strain>
    </source>
</reference>